<reference evidence="2 3" key="1">
    <citation type="submission" date="2022-10" db="EMBL/GenBank/DDBJ databases">
        <title>The complete genomes of actinobacterial strains from the NBC collection.</title>
        <authorList>
            <person name="Joergensen T.S."/>
            <person name="Alvarez Arevalo M."/>
            <person name="Sterndorff E.B."/>
            <person name="Faurdal D."/>
            <person name="Vuksanovic O."/>
            <person name="Mourched A.-S."/>
            <person name="Charusanti P."/>
            <person name="Shaw S."/>
            <person name="Blin K."/>
            <person name="Weber T."/>
        </authorList>
    </citation>
    <scope>NUCLEOTIDE SEQUENCE [LARGE SCALE GENOMIC DNA]</scope>
    <source>
        <strain evidence="2 3">NBC_00206</strain>
    </source>
</reference>
<feature type="compositionally biased region" description="Basic and acidic residues" evidence="1">
    <location>
        <begin position="170"/>
        <end position="180"/>
    </location>
</feature>
<organism evidence="2 3">
    <name type="scientific">Streptomyces nigra</name>
    <dbReference type="NCBI Taxonomy" id="1827580"/>
    <lineage>
        <taxon>Bacteria</taxon>
        <taxon>Bacillati</taxon>
        <taxon>Actinomycetota</taxon>
        <taxon>Actinomycetes</taxon>
        <taxon>Kitasatosporales</taxon>
        <taxon>Streptomycetaceae</taxon>
        <taxon>Streptomyces</taxon>
    </lineage>
</organism>
<evidence type="ECO:0000313" key="2">
    <source>
        <dbReference type="EMBL" id="WTO81980.1"/>
    </source>
</evidence>
<evidence type="ECO:0000256" key="1">
    <source>
        <dbReference type="SAM" id="MobiDB-lite"/>
    </source>
</evidence>
<accession>A0ABZ1IQA6</accession>
<dbReference type="RefSeq" id="WP_406256902.1">
    <property type="nucleotide sequence ID" value="NZ_CP108125.1"/>
</dbReference>
<dbReference type="InterPro" id="IPR036390">
    <property type="entry name" value="WH_DNA-bd_sf"/>
</dbReference>
<dbReference type="SUPFAM" id="SSF46785">
    <property type="entry name" value="Winged helix' DNA-binding domain"/>
    <property type="match status" value="1"/>
</dbReference>
<evidence type="ECO:0000313" key="3">
    <source>
        <dbReference type="Proteomes" id="UP001622690"/>
    </source>
</evidence>
<keyword evidence="3" id="KW-1185">Reference proteome</keyword>
<evidence type="ECO:0008006" key="4">
    <source>
        <dbReference type="Google" id="ProtNLM"/>
    </source>
</evidence>
<feature type="region of interest" description="Disordered" evidence="1">
    <location>
        <begin position="170"/>
        <end position="192"/>
    </location>
</feature>
<dbReference type="EMBL" id="CP108125">
    <property type="protein sequence ID" value="WTO81980.1"/>
    <property type="molecule type" value="Genomic_DNA"/>
</dbReference>
<gene>
    <name evidence="2" type="ORF">OHU27_05935</name>
</gene>
<protein>
    <recommendedName>
        <fullName evidence="4">DUF4325 domain-containing protein</fullName>
    </recommendedName>
</protein>
<name>A0ABZ1IQA6_9ACTN</name>
<dbReference type="Proteomes" id="UP001622690">
    <property type="component" value="Chromosome"/>
</dbReference>
<proteinExistence type="predicted"/>
<sequence length="192" mass="20725">MKPQKRDTLLAYPVKEHGTFLATRGKGADARRTLEEQLSAAAPISLLTIDFGGVEAMTNSFVDEFLGKFYLLLSAGDVNADGVRLVGLDEETRDGVTVCLERRKQIALDGDTHELLGDAAILAGTYTEAQRLGSFRAAQLAEALSISLPNANNRLKRLVEAGALYRERASGPERGGKEFTYRVPSAGGKQDV</sequence>